<accession>A0A5C3QVC0</accession>
<evidence type="ECO:0000256" key="1">
    <source>
        <dbReference type="SAM" id="MobiDB-lite"/>
    </source>
</evidence>
<dbReference type="InterPro" id="IPR009737">
    <property type="entry name" value="Aim32/Apd1-like"/>
</dbReference>
<dbReference type="CDD" id="cd03062">
    <property type="entry name" value="TRX_Fd_Sucrase"/>
    <property type="match status" value="1"/>
</dbReference>
<gene>
    <name evidence="2" type="ORF">BDV98DRAFT_648021</name>
</gene>
<dbReference type="PANTHER" id="PTHR31902:SF14">
    <property type="entry name" value="ACTIN PATCHES DISTAL PROTEIN 1"/>
    <property type="match status" value="1"/>
</dbReference>
<protein>
    <submittedName>
        <fullName evidence="2">Sucrase/ferredoxin-like-domain-containing protein</fullName>
    </submittedName>
</protein>
<feature type="region of interest" description="Disordered" evidence="1">
    <location>
        <begin position="254"/>
        <end position="286"/>
    </location>
</feature>
<dbReference type="PANTHER" id="PTHR31902">
    <property type="entry name" value="ACTIN PATCHES DISTAL PROTEIN 1"/>
    <property type="match status" value="1"/>
</dbReference>
<dbReference type="EMBL" id="ML178816">
    <property type="protein sequence ID" value="TFL05892.1"/>
    <property type="molecule type" value="Genomic_DNA"/>
</dbReference>
<dbReference type="Pfam" id="PF06999">
    <property type="entry name" value="Suc_Fer-like"/>
    <property type="match status" value="1"/>
</dbReference>
<evidence type="ECO:0000313" key="2">
    <source>
        <dbReference type="EMBL" id="TFL05892.1"/>
    </source>
</evidence>
<proteinExistence type="predicted"/>
<reference evidence="2 3" key="1">
    <citation type="journal article" date="2019" name="Nat. Ecol. Evol.">
        <title>Megaphylogeny resolves global patterns of mushroom evolution.</title>
        <authorList>
            <person name="Varga T."/>
            <person name="Krizsan K."/>
            <person name="Foldi C."/>
            <person name="Dima B."/>
            <person name="Sanchez-Garcia M."/>
            <person name="Sanchez-Ramirez S."/>
            <person name="Szollosi G.J."/>
            <person name="Szarkandi J.G."/>
            <person name="Papp V."/>
            <person name="Albert L."/>
            <person name="Andreopoulos W."/>
            <person name="Angelini C."/>
            <person name="Antonin V."/>
            <person name="Barry K.W."/>
            <person name="Bougher N.L."/>
            <person name="Buchanan P."/>
            <person name="Buyck B."/>
            <person name="Bense V."/>
            <person name="Catcheside P."/>
            <person name="Chovatia M."/>
            <person name="Cooper J."/>
            <person name="Damon W."/>
            <person name="Desjardin D."/>
            <person name="Finy P."/>
            <person name="Geml J."/>
            <person name="Haridas S."/>
            <person name="Hughes K."/>
            <person name="Justo A."/>
            <person name="Karasinski D."/>
            <person name="Kautmanova I."/>
            <person name="Kiss B."/>
            <person name="Kocsube S."/>
            <person name="Kotiranta H."/>
            <person name="LaButti K.M."/>
            <person name="Lechner B.E."/>
            <person name="Liimatainen K."/>
            <person name="Lipzen A."/>
            <person name="Lukacs Z."/>
            <person name="Mihaltcheva S."/>
            <person name="Morgado L.N."/>
            <person name="Niskanen T."/>
            <person name="Noordeloos M.E."/>
            <person name="Ohm R.A."/>
            <person name="Ortiz-Santana B."/>
            <person name="Ovrebo C."/>
            <person name="Racz N."/>
            <person name="Riley R."/>
            <person name="Savchenko A."/>
            <person name="Shiryaev A."/>
            <person name="Soop K."/>
            <person name="Spirin V."/>
            <person name="Szebenyi C."/>
            <person name="Tomsovsky M."/>
            <person name="Tulloss R.E."/>
            <person name="Uehling J."/>
            <person name="Grigoriev I.V."/>
            <person name="Vagvolgyi C."/>
            <person name="Papp T."/>
            <person name="Martin F.M."/>
            <person name="Miettinen O."/>
            <person name="Hibbett D.S."/>
            <person name="Nagy L.G."/>
        </authorList>
    </citation>
    <scope>NUCLEOTIDE SEQUENCE [LARGE SCALE GENOMIC DNA]</scope>
    <source>
        <strain evidence="2 3">CBS 309.79</strain>
    </source>
</reference>
<name>A0A5C3QVC0_9AGAR</name>
<dbReference type="SUPFAM" id="SSF52833">
    <property type="entry name" value="Thioredoxin-like"/>
    <property type="match status" value="1"/>
</dbReference>
<feature type="region of interest" description="Disordered" evidence="1">
    <location>
        <begin position="103"/>
        <end position="135"/>
    </location>
</feature>
<keyword evidence="3" id="KW-1185">Reference proteome</keyword>
<dbReference type="Gene3D" id="3.40.30.10">
    <property type="entry name" value="Glutaredoxin"/>
    <property type="match status" value="1"/>
</dbReference>
<evidence type="ECO:0000313" key="3">
    <source>
        <dbReference type="Proteomes" id="UP000305067"/>
    </source>
</evidence>
<dbReference type="AlphaFoldDB" id="A0A5C3QVC0"/>
<dbReference type="InterPro" id="IPR036249">
    <property type="entry name" value="Thioredoxin-like_sf"/>
</dbReference>
<dbReference type="OrthoDB" id="10253744at2759"/>
<sequence length="385" mass="42319">MHKLNDFQNLTIQNGPPPPNAEVMEQLENVGVPLSTVDCNACTEPCEEHVSYPAKFDIDFESDLLGSVKAFRRQIVISTGKHDWAHEVTEVADSLAAHMLKMRESSSSTASPTTDSPTVTGVYRSSSTSSSGNNVTILNANHRTLEDDRERETVLVFPDYKFVSGITRDAEGAKRLWEGAVDPKLGRAGADEPWEDGISEWVLPYGCVILLCSHKRRDNRCGIAAPLLEKEFIRSLSGQGWEPHTHLPRSLDELDDSWSLDRPKSNDTSNGDAKPMGQSEDTAQPDHRLDSMISKLKDVCADDATSKSALILRNSHVGGHKYAGNVIIYTPQGSGVWYGRVTPHDVEMIVEETIVGGRVLPQFLRGGVNLTRPEAKCGKATLADW</sequence>
<dbReference type="Proteomes" id="UP000305067">
    <property type="component" value="Unassembled WGS sequence"/>
</dbReference>
<feature type="compositionally biased region" description="Low complexity" evidence="1">
    <location>
        <begin position="105"/>
        <end position="131"/>
    </location>
</feature>
<dbReference type="STRING" id="1884261.A0A5C3QVC0"/>
<organism evidence="2 3">
    <name type="scientific">Pterulicium gracile</name>
    <dbReference type="NCBI Taxonomy" id="1884261"/>
    <lineage>
        <taxon>Eukaryota</taxon>
        <taxon>Fungi</taxon>
        <taxon>Dikarya</taxon>
        <taxon>Basidiomycota</taxon>
        <taxon>Agaricomycotina</taxon>
        <taxon>Agaricomycetes</taxon>
        <taxon>Agaricomycetidae</taxon>
        <taxon>Agaricales</taxon>
        <taxon>Pleurotineae</taxon>
        <taxon>Pterulaceae</taxon>
        <taxon>Pterulicium</taxon>
    </lineage>
</organism>